<keyword evidence="1" id="KW-0812">Transmembrane</keyword>
<dbReference type="InterPro" id="IPR029787">
    <property type="entry name" value="Nucleotide_cyclase"/>
</dbReference>
<evidence type="ECO:0000256" key="1">
    <source>
        <dbReference type="SAM" id="Phobius"/>
    </source>
</evidence>
<feature type="transmembrane region" description="Helical" evidence="1">
    <location>
        <begin position="6"/>
        <end position="27"/>
    </location>
</feature>
<dbReference type="SMART" id="SM00267">
    <property type="entry name" value="GGDEF"/>
    <property type="match status" value="1"/>
</dbReference>
<evidence type="ECO:0000259" key="2">
    <source>
        <dbReference type="PROSITE" id="PS50883"/>
    </source>
</evidence>
<feature type="transmembrane region" description="Helical" evidence="1">
    <location>
        <begin position="161"/>
        <end position="179"/>
    </location>
</feature>
<dbReference type="Gene3D" id="3.30.70.270">
    <property type="match status" value="1"/>
</dbReference>
<dbReference type="SUPFAM" id="SSF141868">
    <property type="entry name" value="EAL domain-like"/>
    <property type="match status" value="1"/>
</dbReference>
<accession>A0A3B0ZGN5</accession>
<dbReference type="InterPro" id="IPR000160">
    <property type="entry name" value="GGDEF_dom"/>
</dbReference>
<dbReference type="InterPro" id="IPR052155">
    <property type="entry name" value="Biofilm_reg_signaling"/>
</dbReference>
<dbReference type="Pfam" id="PF00990">
    <property type="entry name" value="GGDEF"/>
    <property type="match status" value="1"/>
</dbReference>
<name>A0A3B0ZGN5_9ZZZZ</name>
<dbReference type="EMBL" id="UOFT01000027">
    <property type="protein sequence ID" value="VAW92585.1"/>
    <property type="molecule type" value="Genomic_DNA"/>
</dbReference>
<dbReference type="InterPro" id="IPR043128">
    <property type="entry name" value="Rev_trsase/Diguanyl_cyclase"/>
</dbReference>
<dbReference type="CDD" id="cd01948">
    <property type="entry name" value="EAL"/>
    <property type="match status" value="1"/>
</dbReference>
<reference evidence="4" key="1">
    <citation type="submission" date="2018-06" db="EMBL/GenBank/DDBJ databases">
        <authorList>
            <person name="Zhirakovskaya E."/>
        </authorList>
    </citation>
    <scope>NUCLEOTIDE SEQUENCE</scope>
</reference>
<dbReference type="PANTHER" id="PTHR44757:SF2">
    <property type="entry name" value="BIOFILM ARCHITECTURE MAINTENANCE PROTEIN MBAA"/>
    <property type="match status" value="1"/>
</dbReference>
<dbReference type="Pfam" id="PF00563">
    <property type="entry name" value="EAL"/>
    <property type="match status" value="1"/>
</dbReference>
<feature type="domain" description="EAL" evidence="2">
    <location>
        <begin position="368"/>
        <end position="621"/>
    </location>
</feature>
<dbReference type="SMART" id="SM00052">
    <property type="entry name" value="EAL"/>
    <property type="match status" value="1"/>
</dbReference>
<dbReference type="PROSITE" id="PS50883">
    <property type="entry name" value="EAL"/>
    <property type="match status" value="1"/>
</dbReference>
<dbReference type="SUPFAM" id="SSF55073">
    <property type="entry name" value="Nucleotide cyclase"/>
    <property type="match status" value="1"/>
</dbReference>
<dbReference type="NCBIfam" id="TIGR00254">
    <property type="entry name" value="GGDEF"/>
    <property type="match status" value="1"/>
</dbReference>
<dbReference type="AlphaFoldDB" id="A0A3B0ZGN5"/>
<dbReference type="FunFam" id="3.30.70.270:FF:000001">
    <property type="entry name" value="Diguanylate cyclase domain protein"/>
    <property type="match status" value="1"/>
</dbReference>
<keyword evidence="1" id="KW-1133">Transmembrane helix</keyword>
<dbReference type="InterPro" id="IPR035919">
    <property type="entry name" value="EAL_sf"/>
</dbReference>
<protein>
    <submittedName>
        <fullName evidence="4">Diguanylate cyclase/phosphodiesterase (GGDEF &amp; EAL domains) with PAS/PAC sensor(S)</fullName>
    </submittedName>
</protein>
<proteinExistence type="predicted"/>
<organism evidence="4">
    <name type="scientific">hydrothermal vent metagenome</name>
    <dbReference type="NCBI Taxonomy" id="652676"/>
    <lineage>
        <taxon>unclassified sequences</taxon>
        <taxon>metagenomes</taxon>
        <taxon>ecological metagenomes</taxon>
    </lineage>
</organism>
<keyword evidence="1" id="KW-0472">Membrane</keyword>
<dbReference type="PANTHER" id="PTHR44757">
    <property type="entry name" value="DIGUANYLATE CYCLASE DGCP"/>
    <property type="match status" value="1"/>
</dbReference>
<evidence type="ECO:0000259" key="3">
    <source>
        <dbReference type="PROSITE" id="PS50887"/>
    </source>
</evidence>
<sequence length="632" mass="71580">MSLRSQILLSILGITVLAQIVFGLLAYRQVTESRGDQLTIFLQYLNRQIAEQLTLPGNQYVSEIYLEELRRKFSTPDSTLLIQDKNQILYSAGHTEFDLSLISKQLNEAYTDKRQHGLIYLDNAEYYWAVSDLPNKNYQLIMLEPAANEEVQIAATLKQRLLTTGMVILWIAVWISLVLSSRISKKLGEKNDQLKHIALHDSLTGLPNRTLLKDRLEQLLLQSQRDNLVFSLFLIDLDRFKEINDTLGHQFGDELLKMVSKRLMISIREKDSISRLGGDEFSVLLPQTDFDGAKLCAERILNAMDKPFCINNISTESKASIGIAIFPEHGDNVETLMQHADIAMYQAKKLQSGYAIYNSVENKHSMRRLKLMGDLRAAIDNKKIHVAYQPLVNCEQKIMTSVEALARWQHHELGNVPPSEFIPMAEQMGLVRLLTLQILKQVVADCKGWHRQGYTFGANLNLSTYCLQDFSLPDEIKVILANAELEPEKVEFEITETALMHDLSRAGKILNQLSEAGLQLAIDDFGTGFSSLNYLKNLPIDTIKIDKSFILDMHNSRSDQAIIKTIIELGHNLNCQVVAEGVETQQAIDSLELLGVDILQGYFYSKPLIASDFHEWLTTANVLLSQTRQNEA</sequence>
<evidence type="ECO:0000313" key="4">
    <source>
        <dbReference type="EMBL" id="VAW92585.1"/>
    </source>
</evidence>
<dbReference type="CDD" id="cd01949">
    <property type="entry name" value="GGDEF"/>
    <property type="match status" value="1"/>
</dbReference>
<dbReference type="InterPro" id="IPR001633">
    <property type="entry name" value="EAL_dom"/>
</dbReference>
<dbReference type="PROSITE" id="PS50887">
    <property type="entry name" value="GGDEF"/>
    <property type="match status" value="1"/>
</dbReference>
<feature type="domain" description="GGDEF" evidence="3">
    <location>
        <begin position="228"/>
        <end position="359"/>
    </location>
</feature>
<dbReference type="Gene3D" id="3.20.20.450">
    <property type="entry name" value="EAL domain"/>
    <property type="match status" value="1"/>
</dbReference>
<gene>
    <name evidence="4" type="ORF">MNBD_GAMMA23-2427</name>
</gene>